<gene>
    <name evidence="2" type="ORF">GCM10023091_06180</name>
</gene>
<dbReference type="RefSeq" id="WP_345026571.1">
    <property type="nucleotide sequence ID" value="NZ_BAABEY010000002.1"/>
</dbReference>
<feature type="domain" description="Xylose isomerase-like TIM barrel" evidence="1">
    <location>
        <begin position="82"/>
        <end position="279"/>
    </location>
</feature>
<name>A0ABP8LQZ1_9BACT</name>
<organism evidence="2 3">
    <name type="scientific">Ravibacter arvi</name>
    <dbReference type="NCBI Taxonomy" id="2051041"/>
    <lineage>
        <taxon>Bacteria</taxon>
        <taxon>Pseudomonadati</taxon>
        <taxon>Bacteroidota</taxon>
        <taxon>Cytophagia</taxon>
        <taxon>Cytophagales</taxon>
        <taxon>Spirosomataceae</taxon>
        <taxon>Ravibacter</taxon>
    </lineage>
</organism>
<accession>A0ABP8LQZ1</accession>
<dbReference type="InterPro" id="IPR013022">
    <property type="entry name" value="Xyl_isomerase-like_TIM-brl"/>
</dbReference>
<evidence type="ECO:0000259" key="1">
    <source>
        <dbReference type="Pfam" id="PF01261"/>
    </source>
</evidence>
<protein>
    <submittedName>
        <fullName evidence="2">TIM barrel protein</fullName>
    </submittedName>
</protein>
<sequence length="297" mass="34259">MNSSYVRILVFLFLLGGVSGAFGQKRDVFAKSNLAAWCIVPFDAKQRGPEERAQMLERMGISKLAYDWREEHIPTFDRELQALRKHHIKLEAFWMSSDREPQNNRHIQTIFDFLERNRVKTQIWLLMGEWDGFSNLSQDEKVAAMAEPIRYIAEKAATLGCEVALYNHGGWYGEPENQLSIIERLGLKNVGIVYNFHHARLHHERFATFFPKIQPHLLALNIAGLKRGVTDRFFRTGQGDVEKDMINQVWKSGYTGTIGIINHDTREDAEKGLQTEIDGLIRILEEIGDRKALKSYK</sequence>
<evidence type="ECO:0000313" key="3">
    <source>
        <dbReference type="Proteomes" id="UP001501508"/>
    </source>
</evidence>
<dbReference type="Pfam" id="PF01261">
    <property type="entry name" value="AP_endonuc_2"/>
    <property type="match status" value="1"/>
</dbReference>
<dbReference type="Gene3D" id="3.20.20.150">
    <property type="entry name" value="Divalent-metal-dependent TIM barrel enzymes"/>
    <property type="match status" value="1"/>
</dbReference>
<evidence type="ECO:0000313" key="2">
    <source>
        <dbReference type="EMBL" id="GAA4433086.1"/>
    </source>
</evidence>
<proteinExistence type="predicted"/>
<keyword evidence="3" id="KW-1185">Reference proteome</keyword>
<dbReference type="SUPFAM" id="SSF51658">
    <property type="entry name" value="Xylose isomerase-like"/>
    <property type="match status" value="1"/>
</dbReference>
<dbReference type="Proteomes" id="UP001501508">
    <property type="component" value="Unassembled WGS sequence"/>
</dbReference>
<reference evidence="3" key="1">
    <citation type="journal article" date="2019" name="Int. J. Syst. Evol. Microbiol.">
        <title>The Global Catalogue of Microorganisms (GCM) 10K type strain sequencing project: providing services to taxonomists for standard genome sequencing and annotation.</title>
        <authorList>
            <consortium name="The Broad Institute Genomics Platform"/>
            <consortium name="The Broad Institute Genome Sequencing Center for Infectious Disease"/>
            <person name="Wu L."/>
            <person name="Ma J."/>
        </authorList>
    </citation>
    <scope>NUCLEOTIDE SEQUENCE [LARGE SCALE GENOMIC DNA]</scope>
    <source>
        <strain evidence="3">JCM 31920</strain>
    </source>
</reference>
<comment type="caution">
    <text evidence="2">The sequence shown here is derived from an EMBL/GenBank/DDBJ whole genome shotgun (WGS) entry which is preliminary data.</text>
</comment>
<dbReference type="InterPro" id="IPR036237">
    <property type="entry name" value="Xyl_isomerase-like_sf"/>
</dbReference>
<dbReference type="EMBL" id="BAABEY010000002">
    <property type="protein sequence ID" value="GAA4433086.1"/>
    <property type="molecule type" value="Genomic_DNA"/>
</dbReference>